<evidence type="ECO:0000256" key="1">
    <source>
        <dbReference type="ARBA" id="ARBA00004606"/>
    </source>
</evidence>
<evidence type="ECO:0000256" key="3">
    <source>
        <dbReference type="ARBA" id="ARBA00022679"/>
    </source>
</evidence>
<protein>
    <submittedName>
        <fullName evidence="7">Uncharacterized protein</fullName>
    </submittedName>
</protein>
<dbReference type="GO" id="GO:0016020">
    <property type="term" value="C:membrane"/>
    <property type="evidence" value="ECO:0007669"/>
    <property type="project" value="UniProtKB-SubCell"/>
</dbReference>
<evidence type="ECO:0000256" key="6">
    <source>
        <dbReference type="SAM" id="MobiDB-lite"/>
    </source>
</evidence>
<reference evidence="8" key="1">
    <citation type="journal article" date="2014" name="Science">
        <title>Ancient hybridizations among the ancestral genomes of bread wheat.</title>
        <authorList>
            <consortium name="International Wheat Genome Sequencing Consortium,"/>
            <person name="Marcussen T."/>
            <person name="Sandve S.R."/>
            <person name="Heier L."/>
            <person name="Spannagl M."/>
            <person name="Pfeifer M."/>
            <person name="Jakobsen K.S."/>
            <person name="Wulff B.B."/>
            <person name="Steuernagel B."/>
            <person name="Mayer K.F."/>
            <person name="Olsen O.A."/>
        </authorList>
    </citation>
    <scope>NUCLEOTIDE SEQUENCE [LARGE SCALE GENOMIC DNA]</scope>
    <source>
        <strain evidence="8">cv. AL8/78</strain>
    </source>
</reference>
<dbReference type="Proteomes" id="UP000015105">
    <property type="component" value="Chromosome 6D"/>
</dbReference>
<name>A0A453Q6T6_AEGTS</name>
<keyword evidence="3" id="KW-0808">Transferase</keyword>
<accession>A0A453Q6T6</accession>
<proteinExistence type="predicted"/>
<evidence type="ECO:0000256" key="2">
    <source>
        <dbReference type="ARBA" id="ARBA00022676"/>
    </source>
</evidence>
<reference evidence="8" key="2">
    <citation type="journal article" date="2017" name="Nat. Plants">
        <title>The Aegilops tauschii genome reveals multiple impacts of transposons.</title>
        <authorList>
            <person name="Zhao G."/>
            <person name="Zou C."/>
            <person name="Li K."/>
            <person name="Wang K."/>
            <person name="Li T."/>
            <person name="Gao L."/>
            <person name="Zhang X."/>
            <person name="Wang H."/>
            <person name="Yang Z."/>
            <person name="Liu X."/>
            <person name="Jiang W."/>
            <person name="Mao L."/>
            <person name="Kong X."/>
            <person name="Jiao Y."/>
            <person name="Jia J."/>
        </authorList>
    </citation>
    <scope>NUCLEOTIDE SEQUENCE [LARGE SCALE GENOMIC DNA]</scope>
    <source>
        <strain evidence="8">cv. AL8/78</strain>
    </source>
</reference>
<reference evidence="7" key="5">
    <citation type="journal article" date="2021" name="G3 (Bethesda)">
        <title>Aegilops tauschii genome assembly Aet v5.0 features greater sequence contiguity and improved annotation.</title>
        <authorList>
            <person name="Wang L."/>
            <person name="Zhu T."/>
            <person name="Rodriguez J.C."/>
            <person name="Deal K.R."/>
            <person name="Dubcovsky J."/>
            <person name="McGuire P.E."/>
            <person name="Lux T."/>
            <person name="Spannagl M."/>
            <person name="Mayer K.F.X."/>
            <person name="Baldrich P."/>
            <person name="Meyers B.C."/>
            <person name="Huo N."/>
            <person name="Gu Y.Q."/>
            <person name="Zhou H."/>
            <person name="Devos K.M."/>
            <person name="Bennetzen J.L."/>
            <person name="Unver T."/>
            <person name="Budak H."/>
            <person name="Gulick P.J."/>
            <person name="Galiba G."/>
            <person name="Kalapos B."/>
            <person name="Nelson D.R."/>
            <person name="Li P."/>
            <person name="You F.M."/>
            <person name="Luo M.C."/>
            <person name="Dvorak J."/>
        </authorList>
    </citation>
    <scope>NUCLEOTIDE SEQUENCE [LARGE SCALE GENOMIC DNA]</scope>
    <source>
        <strain evidence="7">cv. AL8/78</strain>
    </source>
</reference>
<keyword evidence="2" id="KW-0328">Glycosyltransferase</keyword>
<dbReference type="Pfam" id="PF02485">
    <property type="entry name" value="Branch"/>
    <property type="match status" value="1"/>
</dbReference>
<dbReference type="EnsemblPlants" id="AET6Gv20996400.46">
    <property type="protein sequence ID" value="AET6Gv20996400.46"/>
    <property type="gene ID" value="AET6Gv20996400"/>
</dbReference>
<comment type="subcellular location">
    <subcellularLocation>
        <location evidence="1">Membrane</location>
        <topology evidence="1">Single-pass type II membrane protein</topology>
    </subcellularLocation>
</comment>
<feature type="region of interest" description="Disordered" evidence="6">
    <location>
        <begin position="1"/>
        <end position="33"/>
    </location>
</feature>
<keyword evidence="5" id="KW-0325">Glycoprotein</keyword>
<keyword evidence="4" id="KW-0472">Membrane</keyword>
<evidence type="ECO:0000256" key="5">
    <source>
        <dbReference type="ARBA" id="ARBA00023180"/>
    </source>
</evidence>
<dbReference type="AlphaFoldDB" id="A0A453Q6T6"/>
<evidence type="ECO:0000256" key="4">
    <source>
        <dbReference type="ARBA" id="ARBA00023136"/>
    </source>
</evidence>
<dbReference type="InterPro" id="IPR003406">
    <property type="entry name" value="Glyco_trans_14"/>
</dbReference>
<evidence type="ECO:0000313" key="7">
    <source>
        <dbReference type="EnsemblPlants" id="AET6Gv20996400.46"/>
    </source>
</evidence>
<reference evidence="7" key="4">
    <citation type="submission" date="2019-03" db="UniProtKB">
        <authorList>
            <consortium name="EnsemblPlants"/>
        </authorList>
    </citation>
    <scope>IDENTIFICATION</scope>
</reference>
<keyword evidence="8" id="KW-1185">Reference proteome</keyword>
<dbReference type="GO" id="GO:0016757">
    <property type="term" value="F:glycosyltransferase activity"/>
    <property type="evidence" value="ECO:0007669"/>
    <property type="project" value="UniProtKB-KW"/>
</dbReference>
<dbReference type="Gramene" id="AET6Gv20996400.46">
    <property type="protein sequence ID" value="AET6Gv20996400.46"/>
    <property type="gene ID" value="AET6Gv20996400"/>
</dbReference>
<sequence>TGGFSRSTPRIDPRRGRRKQRLATRSGCGCSSSPLTTSAVRNFGQNLLPPLPGNESHKFYSDEHYLPTLFNMVDPTGVANWSVTRVDCSEGK</sequence>
<evidence type="ECO:0000313" key="8">
    <source>
        <dbReference type="Proteomes" id="UP000015105"/>
    </source>
</evidence>
<reference evidence="7" key="3">
    <citation type="journal article" date="2017" name="Nature">
        <title>Genome sequence of the progenitor of the wheat D genome Aegilops tauschii.</title>
        <authorList>
            <person name="Luo M.C."/>
            <person name="Gu Y.Q."/>
            <person name="Puiu D."/>
            <person name="Wang H."/>
            <person name="Twardziok S.O."/>
            <person name="Deal K.R."/>
            <person name="Huo N."/>
            <person name="Zhu T."/>
            <person name="Wang L."/>
            <person name="Wang Y."/>
            <person name="McGuire P.E."/>
            <person name="Liu S."/>
            <person name="Long H."/>
            <person name="Ramasamy R.K."/>
            <person name="Rodriguez J.C."/>
            <person name="Van S.L."/>
            <person name="Yuan L."/>
            <person name="Wang Z."/>
            <person name="Xia Z."/>
            <person name="Xiao L."/>
            <person name="Anderson O.D."/>
            <person name="Ouyang S."/>
            <person name="Liang Y."/>
            <person name="Zimin A.V."/>
            <person name="Pertea G."/>
            <person name="Qi P."/>
            <person name="Bennetzen J.L."/>
            <person name="Dai X."/>
            <person name="Dawson M.W."/>
            <person name="Muller H.G."/>
            <person name="Kugler K."/>
            <person name="Rivarola-Duarte L."/>
            <person name="Spannagl M."/>
            <person name="Mayer K.F.X."/>
            <person name="Lu F.H."/>
            <person name="Bevan M.W."/>
            <person name="Leroy P."/>
            <person name="Li P."/>
            <person name="You F.M."/>
            <person name="Sun Q."/>
            <person name="Liu Z."/>
            <person name="Lyons E."/>
            <person name="Wicker T."/>
            <person name="Salzberg S.L."/>
            <person name="Devos K.M."/>
            <person name="Dvorak J."/>
        </authorList>
    </citation>
    <scope>NUCLEOTIDE SEQUENCE [LARGE SCALE GENOMIC DNA]</scope>
    <source>
        <strain evidence="7">cv. AL8/78</strain>
    </source>
</reference>
<organism evidence="7 8">
    <name type="scientific">Aegilops tauschii subsp. strangulata</name>
    <name type="common">Goatgrass</name>
    <dbReference type="NCBI Taxonomy" id="200361"/>
    <lineage>
        <taxon>Eukaryota</taxon>
        <taxon>Viridiplantae</taxon>
        <taxon>Streptophyta</taxon>
        <taxon>Embryophyta</taxon>
        <taxon>Tracheophyta</taxon>
        <taxon>Spermatophyta</taxon>
        <taxon>Magnoliopsida</taxon>
        <taxon>Liliopsida</taxon>
        <taxon>Poales</taxon>
        <taxon>Poaceae</taxon>
        <taxon>BOP clade</taxon>
        <taxon>Pooideae</taxon>
        <taxon>Triticodae</taxon>
        <taxon>Triticeae</taxon>
        <taxon>Triticinae</taxon>
        <taxon>Aegilops</taxon>
    </lineage>
</organism>